<dbReference type="Gene3D" id="3.30.1330.60">
    <property type="entry name" value="OmpA-like domain"/>
    <property type="match status" value="1"/>
</dbReference>
<organism evidence="4 5">
    <name type="scientific">Zhengella mangrovi</name>
    <dbReference type="NCBI Taxonomy" id="1982044"/>
    <lineage>
        <taxon>Bacteria</taxon>
        <taxon>Pseudomonadati</taxon>
        <taxon>Pseudomonadota</taxon>
        <taxon>Alphaproteobacteria</taxon>
        <taxon>Hyphomicrobiales</taxon>
        <taxon>Notoacmeibacteraceae</taxon>
        <taxon>Zhengella</taxon>
    </lineage>
</organism>
<dbReference type="GO" id="GO:0016020">
    <property type="term" value="C:membrane"/>
    <property type="evidence" value="ECO:0007669"/>
    <property type="project" value="UniProtKB-UniRule"/>
</dbReference>
<reference evidence="4 5" key="1">
    <citation type="submission" date="2017-10" db="EMBL/GenBank/DDBJ databases">
        <title>Sedimentibacterium mangrovi gen. nov., sp. nov., a novel member of family Phyllobacteriacea isolated from mangrove sediment.</title>
        <authorList>
            <person name="Liao H."/>
            <person name="Tian Y."/>
        </authorList>
    </citation>
    <scope>NUCLEOTIDE SEQUENCE [LARGE SCALE GENOMIC DNA]</scope>
    <source>
        <strain evidence="4 5">X9-2-2</strain>
    </source>
</reference>
<evidence type="ECO:0000259" key="3">
    <source>
        <dbReference type="PROSITE" id="PS51123"/>
    </source>
</evidence>
<dbReference type="InterPro" id="IPR036737">
    <property type="entry name" value="OmpA-like_sf"/>
</dbReference>
<keyword evidence="4" id="KW-0969">Cilium</keyword>
<dbReference type="PANTHER" id="PTHR30329:SF21">
    <property type="entry name" value="LIPOPROTEIN YIAD-RELATED"/>
    <property type="match status" value="1"/>
</dbReference>
<dbReference type="OrthoDB" id="9792021at2"/>
<keyword evidence="2" id="KW-0732">Signal</keyword>
<evidence type="ECO:0000256" key="1">
    <source>
        <dbReference type="PROSITE-ProRule" id="PRU00473"/>
    </source>
</evidence>
<feature type="signal peptide" evidence="2">
    <location>
        <begin position="1"/>
        <end position="25"/>
    </location>
</feature>
<keyword evidence="4" id="KW-0966">Cell projection</keyword>
<dbReference type="SUPFAM" id="SSF103088">
    <property type="entry name" value="OmpA-like"/>
    <property type="match status" value="1"/>
</dbReference>
<accession>A0A2G1QR78</accession>
<dbReference type="EMBL" id="PDVP01000002">
    <property type="protein sequence ID" value="PHP68015.1"/>
    <property type="molecule type" value="Genomic_DNA"/>
</dbReference>
<dbReference type="CDD" id="cd07185">
    <property type="entry name" value="OmpA_C-like"/>
    <property type="match status" value="1"/>
</dbReference>
<evidence type="ECO:0000256" key="2">
    <source>
        <dbReference type="SAM" id="SignalP"/>
    </source>
</evidence>
<dbReference type="InterPro" id="IPR050330">
    <property type="entry name" value="Bact_OuterMem_StrucFunc"/>
</dbReference>
<gene>
    <name evidence="4" type="ORF">CSC94_04940</name>
</gene>
<dbReference type="PANTHER" id="PTHR30329">
    <property type="entry name" value="STATOR ELEMENT OF FLAGELLAR MOTOR COMPLEX"/>
    <property type="match status" value="1"/>
</dbReference>
<keyword evidence="1" id="KW-0472">Membrane</keyword>
<dbReference type="Pfam" id="PF00691">
    <property type="entry name" value="OmpA"/>
    <property type="match status" value="1"/>
</dbReference>
<evidence type="ECO:0000313" key="5">
    <source>
        <dbReference type="Proteomes" id="UP000221168"/>
    </source>
</evidence>
<dbReference type="PROSITE" id="PS51123">
    <property type="entry name" value="OMPA_2"/>
    <property type="match status" value="1"/>
</dbReference>
<dbReference type="RefSeq" id="WP_099304395.1">
    <property type="nucleotide sequence ID" value="NZ_PDVP01000002.1"/>
</dbReference>
<sequence>MNRRALFTMASGALAAAMLPAAALAQPQLSAPTADTIERKLEAAPQRHMRPERRITVEELKRRPEIRRDYAPSIDIQAINFAFGSAEIPYREFDKVEQIAIAMRNILRRRDEIFLIEGHTDAVGSRASNQVLSERRALSLARVLNREFGIPWDAMETVGYGEDYLLVPVPYEEWRNRRVTLRRITDVIRR</sequence>
<feature type="domain" description="OmpA-like" evidence="3">
    <location>
        <begin position="68"/>
        <end position="187"/>
    </location>
</feature>
<dbReference type="InterPro" id="IPR006665">
    <property type="entry name" value="OmpA-like"/>
</dbReference>
<name>A0A2G1QR78_9HYPH</name>
<evidence type="ECO:0000313" key="4">
    <source>
        <dbReference type="EMBL" id="PHP68015.1"/>
    </source>
</evidence>
<keyword evidence="4" id="KW-0282">Flagellum</keyword>
<proteinExistence type="predicted"/>
<comment type="caution">
    <text evidence="4">The sequence shown here is derived from an EMBL/GenBank/DDBJ whole genome shotgun (WGS) entry which is preliminary data.</text>
</comment>
<keyword evidence="5" id="KW-1185">Reference proteome</keyword>
<protein>
    <submittedName>
        <fullName evidence="4">Flagellar motor protein MotB</fullName>
    </submittedName>
</protein>
<feature type="chain" id="PRO_5013746719" evidence="2">
    <location>
        <begin position="26"/>
        <end position="190"/>
    </location>
</feature>
<dbReference type="AlphaFoldDB" id="A0A2G1QR78"/>
<dbReference type="Proteomes" id="UP000221168">
    <property type="component" value="Unassembled WGS sequence"/>
</dbReference>